<sequence length="166" mass="18408">MAFGRDNPFSLWGRELDEMMAAMESRFQSMRDPSRFFPGGLLPAVGSSAGEQVPALRGDIRIDIREMGDEVIIVADIPGVEKGDITLRLVNPNTLQISCERKVEHEKTSEEGHVILQERVFGSMDRLLVLPSEVSAENATSSFKNGVLEVHLHKLPVEHGTMIPIE</sequence>
<reference evidence="4 5" key="1">
    <citation type="journal article" date="2015" name="Genome Announc.">
        <title>Complete Genome Sequence of Methanosphaerula palustris E1-9CT, a Hydrogenotrophic Methanogen Isolated from a Minerotrophic Fen Peatland.</title>
        <authorList>
            <person name="Cadillo-Quiroz H."/>
            <person name="Browne P."/>
            <person name="Kyrpides N."/>
            <person name="Woyke T."/>
            <person name="Goodwin L."/>
            <person name="Detter C."/>
            <person name="Yavitt J.B."/>
            <person name="Zinder S.H."/>
        </authorList>
    </citation>
    <scope>NUCLEOTIDE SEQUENCE [LARGE SCALE GENOMIC DNA]</scope>
    <source>
        <strain evidence="5">ATCC BAA-1556 / DSM 19958 / E1-9c</strain>
    </source>
</reference>
<proteinExistence type="inferred from homology"/>
<dbReference type="Gene3D" id="2.60.40.790">
    <property type="match status" value="1"/>
</dbReference>
<dbReference type="PANTHER" id="PTHR11527">
    <property type="entry name" value="HEAT-SHOCK PROTEIN 20 FAMILY MEMBER"/>
    <property type="match status" value="1"/>
</dbReference>
<accession>B8GJM7</accession>
<dbReference type="SUPFAM" id="SSF49764">
    <property type="entry name" value="HSP20-like chaperones"/>
    <property type="match status" value="1"/>
</dbReference>
<comment type="similarity">
    <text evidence="1 2">Belongs to the small heat shock protein (HSP20) family.</text>
</comment>
<dbReference type="AlphaFoldDB" id="B8GJM7"/>
<name>B8GJM7_METPE</name>
<protein>
    <submittedName>
        <fullName evidence="4">Heat shock protein Hsp20</fullName>
    </submittedName>
</protein>
<evidence type="ECO:0000259" key="3">
    <source>
        <dbReference type="PROSITE" id="PS01031"/>
    </source>
</evidence>
<dbReference type="EMBL" id="CP001338">
    <property type="protein sequence ID" value="ACL15681.1"/>
    <property type="molecule type" value="Genomic_DNA"/>
</dbReference>
<dbReference type="PROSITE" id="PS01031">
    <property type="entry name" value="SHSP"/>
    <property type="match status" value="1"/>
</dbReference>
<evidence type="ECO:0000256" key="2">
    <source>
        <dbReference type="RuleBase" id="RU003616"/>
    </source>
</evidence>
<feature type="domain" description="SHSP" evidence="3">
    <location>
        <begin position="53"/>
        <end position="166"/>
    </location>
</feature>
<dbReference type="HOGENOM" id="CLU_046737_12_3_2"/>
<dbReference type="CDD" id="cd06464">
    <property type="entry name" value="ACD_sHsps-like"/>
    <property type="match status" value="1"/>
</dbReference>
<dbReference type="KEGG" id="mpl:Mpal_0298"/>
<dbReference type="Pfam" id="PF00011">
    <property type="entry name" value="HSP20"/>
    <property type="match status" value="1"/>
</dbReference>
<evidence type="ECO:0000256" key="1">
    <source>
        <dbReference type="PROSITE-ProRule" id="PRU00285"/>
    </source>
</evidence>
<dbReference type="OrthoDB" id="198277at2157"/>
<keyword evidence="5" id="KW-1185">Reference proteome</keyword>
<dbReference type="STRING" id="521011.Mpal_0298"/>
<evidence type="ECO:0000313" key="5">
    <source>
        <dbReference type="Proteomes" id="UP000002457"/>
    </source>
</evidence>
<dbReference type="GeneID" id="7272599"/>
<organism evidence="4 5">
    <name type="scientific">Methanosphaerula palustris (strain ATCC BAA-1556 / DSM 19958 / E1-9c)</name>
    <dbReference type="NCBI Taxonomy" id="521011"/>
    <lineage>
        <taxon>Archaea</taxon>
        <taxon>Methanobacteriati</taxon>
        <taxon>Methanobacteriota</taxon>
        <taxon>Stenosarchaea group</taxon>
        <taxon>Methanomicrobia</taxon>
        <taxon>Methanomicrobiales</taxon>
        <taxon>Methanoregulaceae</taxon>
        <taxon>Methanosphaerula</taxon>
    </lineage>
</organism>
<dbReference type="InterPro" id="IPR002068">
    <property type="entry name" value="A-crystallin/Hsp20_dom"/>
</dbReference>
<gene>
    <name evidence="4" type="ordered locus">Mpal_0298</name>
</gene>
<dbReference type="InterPro" id="IPR008978">
    <property type="entry name" value="HSP20-like_chaperone"/>
</dbReference>
<dbReference type="eggNOG" id="arCOG01832">
    <property type="taxonomic scope" value="Archaea"/>
</dbReference>
<dbReference type="Proteomes" id="UP000002457">
    <property type="component" value="Chromosome"/>
</dbReference>
<evidence type="ECO:0000313" key="4">
    <source>
        <dbReference type="EMBL" id="ACL15681.1"/>
    </source>
</evidence>
<dbReference type="InterPro" id="IPR031107">
    <property type="entry name" value="Small_HSP"/>
</dbReference>
<keyword evidence="4" id="KW-0346">Stress response</keyword>
<dbReference type="RefSeq" id="WP_012617000.1">
    <property type="nucleotide sequence ID" value="NC_011832.1"/>
</dbReference>